<dbReference type="PANTHER" id="PTHR43214">
    <property type="entry name" value="TWO-COMPONENT RESPONSE REGULATOR"/>
    <property type="match status" value="1"/>
</dbReference>
<dbReference type="InterPro" id="IPR016032">
    <property type="entry name" value="Sig_transdc_resp-reg_C-effctor"/>
</dbReference>
<evidence type="ECO:0000313" key="7">
    <source>
        <dbReference type="Proteomes" id="UP001519290"/>
    </source>
</evidence>
<dbReference type="PROSITE" id="PS50110">
    <property type="entry name" value="RESPONSE_REGULATORY"/>
    <property type="match status" value="1"/>
</dbReference>
<evidence type="ECO:0000256" key="1">
    <source>
        <dbReference type="ARBA" id="ARBA00022553"/>
    </source>
</evidence>
<dbReference type="CDD" id="cd17535">
    <property type="entry name" value="REC_NarL-like"/>
    <property type="match status" value="1"/>
</dbReference>
<dbReference type="Gene3D" id="3.40.50.2300">
    <property type="match status" value="1"/>
</dbReference>
<feature type="domain" description="HTH luxR-type" evidence="4">
    <location>
        <begin position="154"/>
        <end position="219"/>
    </location>
</feature>
<dbReference type="InterPro" id="IPR058245">
    <property type="entry name" value="NreC/VraR/RcsB-like_REC"/>
</dbReference>
<dbReference type="EMBL" id="JAGIOD010000002">
    <property type="protein sequence ID" value="MBP2383051.1"/>
    <property type="molecule type" value="Genomic_DNA"/>
</dbReference>
<dbReference type="Pfam" id="PF00196">
    <property type="entry name" value="GerE"/>
    <property type="match status" value="1"/>
</dbReference>
<dbReference type="PRINTS" id="PR00038">
    <property type="entry name" value="HTHLUXR"/>
</dbReference>
<evidence type="ECO:0000256" key="2">
    <source>
        <dbReference type="ARBA" id="ARBA00023125"/>
    </source>
</evidence>
<reference evidence="6 7" key="1">
    <citation type="submission" date="2021-03" db="EMBL/GenBank/DDBJ databases">
        <title>Sequencing the genomes of 1000 actinobacteria strains.</title>
        <authorList>
            <person name="Klenk H.-P."/>
        </authorList>
    </citation>
    <scope>NUCLEOTIDE SEQUENCE [LARGE SCALE GENOMIC DNA]</scope>
    <source>
        <strain evidence="6 7">DSM 14566</strain>
    </source>
</reference>
<evidence type="ECO:0000256" key="3">
    <source>
        <dbReference type="PROSITE-ProRule" id="PRU00169"/>
    </source>
</evidence>
<evidence type="ECO:0000313" key="6">
    <source>
        <dbReference type="EMBL" id="MBP2383051.1"/>
    </source>
</evidence>
<accession>A0ABS4X3Z7</accession>
<gene>
    <name evidence="6" type="ORF">JOF43_003040</name>
</gene>
<evidence type="ECO:0000259" key="5">
    <source>
        <dbReference type="PROSITE" id="PS50110"/>
    </source>
</evidence>
<dbReference type="SUPFAM" id="SSF46894">
    <property type="entry name" value="C-terminal effector domain of the bipartite response regulators"/>
    <property type="match status" value="1"/>
</dbReference>
<keyword evidence="2 6" id="KW-0238">DNA-binding</keyword>
<dbReference type="GO" id="GO:0003677">
    <property type="term" value="F:DNA binding"/>
    <property type="evidence" value="ECO:0007669"/>
    <property type="project" value="UniProtKB-KW"/>
</dbReference>
<dbReference type="InterPro" id="IPR011006">
    <property type="entry name" value="CheY-like_superfamily"/>
</dbReference>
<dbReference type="InterPro" id="IPR039420">
    <property type="entry name" value="WalR-like"/>
</dbReference>
<sequence length="230" mass="23307">MPTVLICNDDPVVRESLSVTLGQAEDLRVLAAVETADEALQVVATAAPDVALMDLALPGTHGLEATRRMRAHHPATAMVVLTAFGTDVQVRAAIAAGAAGILLKSTGPDALVAAVRAAGAAAGTVIAPELAVQLANGPRAGTPAQPAPGTELGPSVMPLHLTSREAEVLSLLCAARSNAAIAQALSLSESTVKSHVSSLMDKLECSSRLQVVLRAFERGLIPPPSPSSAA</sequence>
<dbReference type="SUPFAM" id="SSF52172">
    <property type="entry name" value="CheY-like"/>
    <property type="match status" value="1"/>
</dbReference>
<organism evidence="6 7">
    <name type="scientific">Brachybacterium sacelli</name>
    <dbReference type="NCBI Taxonomy" id="173364"/>
    <lineage>
        <taxon>Bacteria</taxon>
        <taxon>Bacillati</taxon>
        <taxon>Actinomycetota</taxon>
        <taxon>Actinomycetes</taxon>
        <taxon>Micrococcales</taxon>
        <taxon>Dermabacteraceae</taxon>
        <taxon>Brachybacterium</taxon>
    </lineage>
</organism>
<dbReference type="InterPro" id="IPR001789">
    <property type="entry name" value="Sig_transdc_resp-reg_receiver"/>
</dbReference>
<comment type="caution">
    <text evidence="6">The sequence shown here is derived from an EMBL/GenBank/DDBJ whole genome shotgun (WGS) entry which is preliminary data.</text>
</comment>
<feature type="modified residue" description="4-aspartylphosphate" evidence="3">
    <location>
        <position position="54"/>
    </location>
</feature>
<dbReference type="PROSITE" id="PS50043">
    <property type="entry name" value="HTH_LUXR_2"/>
    <property type="match status" value="1"/>
</dbReference>
<dbReference type="Proteomes" id="UP001519290">
    <property type="component" value="Unassembled WGS sequence"/>
</dbReference>
<dbReference type="SMART" id="SM00421">
    <property type="entry name" value="HTH_LUXR"/>
    <property type="match status" value="1"/>
</dbReference>
<keyword evidence="7" id="KW-1185">Reference proteome</keyword>
<dbReference type="PANTHER" id="PTHR43214:SF43">
    <property type="entry name" value="TWO-COMPONENT RESPONSE REGULATOR"/>
    <property type="match status" value="1"/>
</dbReference>
<keyword evidence="1 3" id="KW-0597">Phosphoprotein</keyword>
<feature type="domain" description="Response regulatory" evidence="5">
    <location>
        <begin position="3"/>
        <end position="119"/>
    </location>
</feature>
<dbReference type="Pfam" id="PF00072">
    <property type="entry name" value="Response_reg"/>
    <property type="match status" value="1"/>
</dbReference>
<dbReference type="InterPro" id="IPR000792">
    <property type="entry name" value="Tscrpt_reg_LuxR_C"/>
</dbReference>
<dbReference type="SMART" id="SM00448">
    <property type="entry name" value="REC"/>
    <property type="match status" value="1"/>
</dbReference>
<protein>
    <submittedName>
        <fullName evidence="6">DNA-binding NarL/FixJ family response regulator</fullName>
    </submittedName>
</protein>
<name>A0ABS4X3Z7_9MICO</name>
<proteinExistence type="predicted"/>
<evidence type="ECO:0000259" key="4">
    <source>
        <dbReference type="PROSITE" id="PS50043"/>
    </source>
</evidence>
<dbReference type="RefSeq" id="WP_209903612.1">
    <property type="nucleotide sequence ID" value="NZ_BAAAJW010000005.1"/>
</dbReference>
<dbReference type="CDD" id="cd06170">
    <property type="entry name" value="LuxR_C_like"/>
    <property type="match status" value="1"/>
</dbReference>